<dbReference type="AlphaFoldDB" id="A0AAD6VG16"/>
<sequence>MIPVVYANIDPAVTERIRRTLVAFRLLRTLVMDELVPKAAFVDLWPRIWSWTEFLDAHFEHLPLSPADISSQYTVYMELYRLLLLNADADMGASILETPGFFVMLGRAWSHLLRMEHTCGLHAFSAVLALTKVGSNTTDAAYLRELTLGAGGSWTDLASHVVSHIRQACPDPNSPATPAGILRLTGVVYYLISEALISYFDFRESLLEHGLVTALTIACRALRKSTPSEECDPNVSLQVIFGFFWRCFGQPGSQKWIVQAIRSGLLLTLFSIPFPTDTEELTKWRLRILEENLPASTVYFSVLSQLRVSLDPADRAARLEGSYLESWLRFVELTGALTSLRACDHLECGKIHNKHRLRRCARCLTSFYCSRL</sequence>
<evidence type="ECO:0000313" key="2">
    <source>
        <dbReference type="Proteomes" id="UP001219525"/>
    </source>
</evidence>
<protein>
    <submittedName>
        <fullName evidence="1">Uncharacterized protein</fullName>
    </submittedName>
</protein>
<proteinExistence type="predicted"/>
<accession>A0AAD6VG16</accession>
<dbReference type="Proteomes" id="UP001219525">
    <property type="component" value="Unassembled WGS sequence"/>
</dbReference>
<comment type="caution">
    <text evidence="1">The sequence shown here is derived from an EMBL/GenBank/DDBJ whole genome shotgun (WGS) entry which is preliminary data.</text>
</comment>
<name>A0AAD6VG16_9AGAR</name>
<feature type="non-terminal residue" evidence="1">
    <location>
        <position position="1"/>
    </location>
</feature>
<dbReference type="EMBL" id="JARJCW010000025">
    <property type="protein sequence ID" value="KAJ7211637.1"/>
    <property type="molecule type" value="Genomic_DNA"/>
</dbReference>
<gene>
    <name evidence="1" type="ORF">GGX14DRAFT_448942</name>
</gene>
<organism evidence="1 2">
    <name type="scientific">Mycena pura</name>
    <dbReference type="NCBI Taxonomy" id="153505"/>
    <lineage>
        <taxon>Eukaryota</taxon>
        <taxon>Fungi</taxon>
        <taxon>Dikarya</taxon>
        <taxon>Basidiomycota</taxon>
        <taxon>Agaricomycotina</taxon>
        <taxon>Agaricomycetes</taxon>
        <taxon>Agaricomycetidae</taxon>
        <taxon>Agaricales</taxon>
        <taxon>Marasmiineae</taxon>
        <taxon>Mycenaceae</taxon>
        <taxon>Mycena</taxon>
    </lineage>
</organism>
<keyword evidence="2" id="KW-1185">Reference proteome</keyword>
<evidence type="ECO:0000313" key="1">
    <source>
        <dbReference type="EMBL" id="KAJ7211637.1"/>
    </source>
</evidence>
<reference evidence="1" key="1">
    <citation type="submission" date="2023-03" db="EMBL/GenBank/DDBJ databases">
        <title>Massive genome expansion in bonnet fungi (Mycena s.s.) driven by repeated elements and novel gene families across ecological guilds.</title>
        <authorList>
            <consortium name="Lawrence Berkeley National Laboratory"/>
            <person name="Harder C.B."/>
            <person name="Miyauchi S."/>
            <person name="Viragh M."/>
            <person name="Kuo A."/>
            <person name="Thoen E."/>
            <person name="Andreopoulos B."/>
            <person name="Lu D."/>
            <person name="Skrede I."/>
            <person name="Drula E."/>
            <person name="Henrissat B."/>
            <person name="Morin E."/>
            <person name="Kohler A."/>
            <person name="Barry K."/>
            <person name="LaButti K."/>
            <person name="Morin E."/>
            <person name="Salamov A."/>
            <person name="Lipzen A."/>
            <person name="Mereny Z."/>
            <person name="Hegedus B."/>
            <person name="Baldrian P."/>
            <person name="Stursova M."/>
            <person name="Weitz H."/>
            <person name="Taylor A."/>
            <person name="Grigoriev I.V."/>
            <person name="Nagy L.G."/>
            <person name="Martin F."/>
            <person name="Kauserud H."/>
        </authorList>
    </citation>
    <scope>NUCLEOTIDE SEQUENCE</scope>
    <source>
        <strain evidence="1">9144</strain>
    </source>
</reference>